<dbReference type="AlphaFoldDB" id="T0S0G1"/>
<dbReference type="EMBL" id="JH767148">
    <property type="protein sequence ID" value="EQC36122.1"/>
    <property type="molecule type" value="Genomic_DNA"/>
</dbReference>
<sequence>MRLAQLALERNVRSVLLDLSTGYHAATWHAILPALRKSGYKLGVHLPPAATLDGACDFATTERMSQAAFLDAAASTLAVPASRTLIVHPNAGEHIAMVGLDTSTAVPFPTPDTLVQDLLGFQHCLDPLYRAFGPYPIRFSEVFYESAHSVALVNLKPIVPGTTTSVIIHTAIALP</sequence>
<dbReference type="Gene3D" id="3.30.428.10">
    <property type="entry name" value="HIT-like"/>
    <property type="match status" value="1"/>
</dbReference>
<dbReference type="GeneID" id="19946965"/>
<dbReference type="InParanoid" id="T0S0G1"/>
<dbReference type="STRING" id="1156394.T0S0G1"/>
<evidence type="ECO:0000313" key="2">
    <source>
        <dbReference type="Proteomes" id="UP000030762"/>
    </source>
</evidence>
<dbReference type="RefSeq" id="XP_008610228.1">
    <property type="nucleotide sequence ID" value="XM_008612006.1"/>
</dbReference>
<organism evidence="1 2">
    <name type="scientific">Saprolegnia diclina (strain VS20)</name>
    <dbReference type="NCBI Taxonomy" id="1156394"/>
    <lineage>
        <taxon>Eukaryota</taxon>
        <taxon>Sar</taxon>
        <taxon>Stramenopiles</taxon>
        <taxon>Oomycota</taxon>
        <taxon>Saprolegniomycetes</taxon>
        <taxon>Saprolegniales</taxon>
        <taxon>Saprolegniaceae</taxon>
        <taxon>Saprolegnia</taxon>
    </lineage>
</organism>
<dbReference type="VEuPathDB" id="FungiDB:SDRG_06238"/>
<name>T0S0G1_SAPDV</name>
<dbReference type="InterPro" id="IPR036265">
    <property type="entry name" value="HIT-like_sf"/>
</dbReference>
<protein>
    <submittedName>
        <fullName evidence="1">Uncharacterized protein</fullName>
    </submittedName>
</protein>
<gene>
    <name evidence="1" type="ORF">SDRG_06238</name>
</gene>
<reference evidence="1 2" key="1">
    <citation type="submission" date="2012-04" db="EMBL/GenBank/DDBJ databases">
        <title>The Genome Sequence of Saprolegnia declina VS20.</title>
        <authorList>
            <consortium name="The Broad Institute Genome Sequencing Platform"/>
            <person name="Russ C."/>
            <person name="Nusbaum C."/>
            <person name="Tyler B."/>
            <person name="van West P."/>
            <person name="Dieguez-Uribeondo J."/>
            <person name="de Bruijn I."/>
            <person name="Tripathy S."/>
            <person name="Jiang R."/>
            <person name="Young S.K."/>
            <person name="Zeng Q."/>
            <person name="Gargeya S."/>
            <person name="Fitzgerald M."/>
            <person name="Haas B."/>
            <person name="Abouelleil A."/>
            <person name="Alvarado L."/>
            <person name="Arachchi H.M."/>
            <person name="Berlin A."/>
            <person name="Chapman S.B."/>
            <person name="Goldberg J."/>
            <person name="Griggs A."/>
            <person name="Gujja S."/>
            <person name="Hansen M."/>
            <person name="Howarth C."/>
            <person name="Imamovic A."/>
            <person name="Larimer J."/>
            <person name="McCowen C."/>
            <person name="Montmayeur A."/>
            <person name="Murphy C."/>
            <person name="Neiman D."/>
            <person name="Pearson M."/>
            <person name="Priest M."/>
            <person name="Roberts A."/>
            <person name="Saif S."/>
            <person name="Shea T."/>
            <person name="Sisk P."/>
            <person name="Sykes S."/>
            <person name="Wortman J."/>
            <person name="Nusbaum C."/>
            <person name="Birren B."/>
        </authorList>
    </citation>
    <scope>NUCLEOTIDE SEQUENCE [LARGE SCALE GENOMIC DNA]</scope>
    <source>
        <strain evidence="1 2">VS20</strain>
    </source>
</reference>
<dbReference type="Proteomes" id="UP000030762">
    <property type="component" value="Unassembled WGS sequence"/>
</dbReference>
<dbReference type="OrthoDB" id="680339at2759"/>
<evidence type="ECO:0000313" key="1">
    <source>
        <dbReference type="EMBL" id="EQC36122.1"/>
    </source>
</evidence>
<proteinExistence type="predicted"/>
<accession>T0S0G1</accession>
<keyword evidence="2" id="KW-1185">Reference proteome</keyword>